<dbReference type="EMBL" id="FNNO01000001">
    <property type="protein sequence ID" value="SDW20546.1"/>
    <property type="molecule type" value="Genomic_DNA"/>
</dbReference>
<proteinExistence type="predicted"/>
<comment type="caution">
    <text evidence="1">The sequence shown here is derived from an EMBL/GenBank/DDBJ whole genome shotgun (WGS) entry which is preliminary data.</text>
</comment>
<reference evidence="1 2" key="1">
    <citation type="submission" date="2016-10" db="EMBL/GenBank/DDBJ databases">
        <authorList>
            <person name="Varghese N."/>
            <person name="Submissions S."/>
        </authorList>
    </citation>
    <scope>NUCLEOTIDE SEQUENCE [LARGE SCALE GENOMIC DNA]</scope>
    <source>
        <strain evidence="1 2">DSM 25353</strain>
    </source>
</reference>
<dbReference type="InterPro" id="IPR008949">
    <property type="entry name" value="Isoprenoid_synthase_dom_sf"/>
</dbReference>
<name>A0A8X8LA41_9BACT</name>
<organism evidence="1 2">
    <name type="scientific">Hydrobacter penzbergensis</name>
    <dbReference type="NCBI Taxonomy" id="1235997"/>
    <lineage>
        <taxon>Bacteria</taxon>
        <taxon>Pseudomonadati</taxon>
        <taxon>Bacteroidota</taxon>
        <taxon>Chitinophagia</taxon>
        <taxon>Chitinophagales</taxon>
        <taxon>Chitinophagaceae</taxon>
        <taxon>Hydrobacter</taxon>
    </lineage>
</organism>
<accession>A0A8X8LA41</accession>
<dbReference type="Proteomes" id="UP000198711">
    <property type="component" value="Unassembled WGS sequence"/>
</dbReference>
<evidence type="ECO:0000313" key="1">
    <source>
        <dbReference type="EMBL" id="SDW20546.1"/>
    </source>
</evidence>
<dbReference type="SUPFAM" id="SSF48576">
    <property type="entry name" value="Terpenoid synthases"/>
    <property type="match status" value="1"/>
</dbReference>
<sequence length="336" mass="40036">MYLFNFMWNIISKTWYILSVRRKETKWARVRLRELEQQLGGRLDDVTFHKVITSYGIYNPMMCDAFTRLRGRVSNRAERDRMLHYFICSSLFDNFCDRKELDQESLYEISFSPTVYQPKSFDESLFLYAHLLLKNYVRDKQWYETVTHRLYEAQEDSARQFNPSITDEEIEQITLHKGGYSVLLCHFYLDDPAGKEEQQCWYLIGGIIQLTNDLYDIYKDYQEGIVTLPNRMQDAYAFHDYFTGKITQLKKEIAALPFPNKTKQHLNISLMGICSFGLIAIKQLQKIQRQADALPNLKQLPRKQLIVDMEKPANLYYCMRQVYLHAKKLHQEKQFE</sequence>
<keyword evidence="2" id="KW-1185">Reference proteome</keyword>
<protein>
    <submittedName>
        <fullName evidence="1">Uncharacterized protein</fullName>
    </submittedName>
</protein>
<evidence type="ECO:0000313" key="2">
    <source>
        <dbReference type="Proteomes" id="UP000198711"/>
    </source>
</evidence>
<gene>
    <name evidence="1" type="ORF">SAMN05444410_101509</name>
</gene>
<dbReference type="AlphaFoldDB" id="A0A8X8LA41"/>